<keyword evidence="4" id="KW-0677">Repeat</keyword>
<dbReference type="GeneID" id="14874209"/>
<dbReference type="InterPro" id="IPR016024">
    <property type="entry name" value="ARM-type_fold"/>
</dbReference>
<dbReference type="KEGG" id="dfa:DFA_01880"/>
<protein>
    <submittedName>
        <fullName evidence="6">Uncharacterized protein</fullName>
    </submittedName>
</protein>
<reference evidence="7" key="1">
    <citation type="journal article" date="2011" name="Genome Res.">
        <title>Phylogeny-wide analysis of social amoeba genomes highlights ancient origins for complex intercellular communication.</title>
        <authorList>
            <person name="Heidel A.J."/>
            <person name="Lawal H.M."/>
            <person name="Felder M."/>
            <person name="Schilde C."/>
            <person name="Helps N.R."/>
            <person name="Tunggal B."/>
            <person name="Rivero F."/>
            <person name="John U."/>
            <person name="Schleicher M."/>
            <person name="Eichinger L."/>
            <person name="Platzer M."/>
            <person name="Noegel A.A."/>
            <person name="Schaap P."/>
            <person name="Gloeckner G."/>
        </authorList>
    </citation>
    <scope>NUCLEOTIDE SEQUENCE [LARGE SCALE GENOMIC DNA]</scope>
    <source>
        <strain evidence="7">SH3</strain>
    </source>
</reference>
<evidence type="ECO:0000256" key="2">
    <source>
        <dbReference type="ARBA" id="ARBA00022448"/>
    </source>
</evidence>
<evidence type="ECO:0000256" key="4">
    <source>
        <dbReference type="ARBA" id="ARBA00022737"/>
    </source>
</evidence>
<sequence>MEQPHKDFEDIVIKLAREDEQKDDNSKYEVTLSNHCQKSHLFSVIAVLALYLIPAGRWDDLESSLETMVNGAQEGTAVLENVKILKVVLSQYDFKAKRLEYENAIKEMQSLYALRIERLDMFIKILESSGGELTYDQYREQIPSLLSILEHLDGMTEGKYIEKIVGSLSEIYMSENPTPTPATAWIDKLMPTIIDTLIKVLDRNQRKKGFADKKTKGMVYGFLLDVAENDNDTQILFTDSHLERMVALLYEWLAQVDDEKEWTDGYDPGVVRDKVNLNINEEQESDLYKDQFTYLEGKPVEADASFLRFVASFLDRVQEPVFKHFNSMLNSHWKQRYAALVSLSKFCSFFSDRVVQQFPFILKTILKSVEDKNIQVRWASLQCLVRLPNYQKLMIVSREKIIDVIDKLIGEPNERIQVSCCLLVQSMTDSLLEKDMINETTLFGLCRSFETLLQSQNIHYIESALSSLMSVIYIFNKRLRPYFGNIGSILLSMLERYQSLATMESRLLRCRAIKAIALCHQVMDKKTYSKYMHEFMMVVKKNERSFDLTVDVVRVSRMLISTIGLLFAEYLPIIIGMVVRVLETPLPNQQQQQQQQQQLEMTESLPQDVRGIVLVLKSLHIITEDCQSPQTHYNDNISQMLAPFVDVLVDPICKLARNPFNNIIQLFSYSTLPGLVKMVMRHYGADSDKTIEMVGKVYELVLWSCPLEIDWKVLNKRISVAISLIGLMSDEMSVYHIQSTIDIFLNINVRMDQILQKVRNDNQEVTIGEHQEDIPVLIANVVSNNYEMLAEMVRDTWAFIKRSIQSNWNTIPSQTRKQLSTIL</sequence>
<gene>
    <name evidence="6" type="ORF">DFA_01880</name>
</gene>
<keyword evidence="2" id="KW-0813">Transport</keyword>
<evidence type="ECO:0000313" key="7">
    <source>
        <dbReference type="Proteomes" id="UP000007797"/>
    </source>
</evidence>
<evidence type="ECO:0000256" key="3">
    <source>
        <dbReference type="ARBA" id="ARBA00022490"/>
    </source>
</evidence>
<evidence type="ECO:0000313" key="6">
    <source>
        <dbReference type="EMBL" id="EGG21993.1"/>
    </source>
</evidence>
<dbReference type="Gene3D" id="1.25.10.10">
    <property type="entry name" value="Leucine-rich Repeat Variant"/>
    <property type="match status" value="1"/>
</dbReference>
<name>F4PV85_CACFS</name>
<dbReference type="RefSeq" id="XP_004359844.1">
    <property type="nucleotide sequence ID" value="XM_004359787.1"/>
</dbReference>
<keyword evidence="7" id="KW-1185">Reference proteome</keyword>
<evidence type="ECO:0000256" key="5">
    <source>
        <dbReference type="ARBA" id="ARBA00022927"/>
    </source>
</evidence>
<dbReference type="SUPFAM" id="SSF48371">
    <property type="entry name" value="ARM repeat"/>
    <property type="match status" value="1"/>
</dbReference>
<comment type="subcellular location">
    <subcellularLocation>
        <location evidence="1">Cytoplasm</location>
    </subcellularLocation>
</comment>
<dbReference type="GO" id="GO:0005737">
    <property type="term" value="C:cytoplasm"/>
    <property type="evidence" value="ECO:0007669"/>
    <property type="project" value="UniProtKB-SubCell"/>
</dbReference>
<evidence type="ECO:0000256" key="1">
    <source>
        <dbReference type="ARBA" id="ARBA00004496"/>
    </source>
</evidence>
<dbReference type="OrthoDB" id="30818at2759"/>
<accession>F4PV85</accession>
<dbReference type="EMBL" id="GL883010">
    <property type="protein sequence ID" value="EGG21993.1"/>
    <property type="molecule type" value="Genomic_DNA"/>
</dbReference>
<proteinExistence type="predicted"/>
<dbReference type="Proteomes" id="UP000007797">
    <property type="component" value="Unassembled WGS sequence"/>
</dbReference>
<dbReference type="GO" id="GO:0006606">
    <property type="term" value="P:protein import into nucleus"/>
    <property type="evidence" value="ECO:0007669"/>
    <property type="project" value="InterPro"/>
</dbReference>
<keyword evidence="3" id="KW-0963">Cytoplasm</keyword>
<dbReference type="AlphaFoldDB" id="F4PV85"/>
<keyword evidence="5" id="KW-0653">Protein transport</keyword>
<organism evidence="6 7">
    <name type="scientific">Cavenderia fasciculata</name>
    <name type="common">Slime mold</name>
    <name type="synonym">Dictyostelium fasciculatum</name>
    <dbReference type="NCBI Taxonomy" id="261658"/>
    <lineage>
        <taxon>Eukaryota</taxon>
        <taxon>Amoebozoa</taxon>
        <taxon>Evosea</taxon>
        <taxon>Eumycetozoa</taxon>
        <taxon>Dictyostelia</taxon>
        <taxon>Acytosteliales</taxon>
        <taxon>Cavenderiaceae</taxon>
        <taxon>Cavenderia</taxon>
    </lineage>
</organism>
<dbReference type="InterPro" id="IPR040122">
    <property type="entry name" value="Importin_beta"/>
</dbReference>
<dbReference type="PANTHER" id="PTHR10527">
    <property type="entry name" value="IMPORTIN BETA"/>
    <property type="match status" value="1"/>
</dbReference>
<dbReference type="InterPro" id="IPR011989">
    <property type="entry name" value="ARM-like"/>
</dbReference>